<keyword evidence="4" id="KW-1185">Reference proteome</keyword>
<name>A0AA88UH79_9ASTE</name>
<protein>
    <recommendedName>
        <fullName evidence="2">Aminotransferase-like plant mobile domain-containing protein</fullName>
    </recommendedName>
</protein>
<dbReference type="PANTHER" id="PTHR46033:SF67">
    <property type="entry name" value="AMINOTRANSFERASE-LIKE, PLANT MOBILE DOMAIN FAMILY PROTEIN"/>
    <property type="match status" value="1"/>
</dbReference>
<feature type="region of interest" description="Disordered" evidence="1">
    <location>
        <begin position="474"/>
        <end position="505"/>
    </location>
</feature>
<dbReference type="AlphaFoldDB" id="A0AA88UH79"/>
<dbReference type="Proteomes" id="UP001187471">
    <property type="component" value="Unassembled WGS sequence"/>
</dbReference>
<dbReference type="Pfam" id="PF10536">
    <property type="entry name" value="PMD"/>
    <property type="match status" value="1"/>
</dbReference>
<comment type="caution">
    <text evidence="3">The sequence shown here is derived from an EMBL/GenBank/DDBJ whole genome shotgun (WGS) entry which is preliminary data.</text>
</comment>
<feature type="compositionally biased region" description="Polar residues" evidence="1">
    <location>
        <begin position="562"/>
        <end position="572"/>
    </location>
</feature>
<evidence type="ECO:0000313" key="4">
    <source>
        <dbReference type="Proteomes" id="UP001187471"/>
    </source>
</evidence>
<dbReference type="EMBL" id="JAVXUO010001214">
    <property type="protein sequence ID" value="KAK2984839.1"/>
    <property type="molecule type" value="Genomic_DNA"/>
</dbReference>
<accession>A0AA88UH79</accession>
<feature type="region of interest" description="Disordered" evidence="1">
    <location>
        <begin position="598"/>
        <end position="623"/>
    </location>
</feature>
<feature type="compositionally biased region" description="Polar residues" evidence="1">
    <location>
        <begin position="482"/>
        <end position="495"/>
    </location>
</feature>
<feature type="domain" description="Aminotransferase-like plant mobile" evidence="2">
    <location>
        <begin position="99"/>
        <end position="464"/>
    </location>
</feature>
<evidence type="ECO:0000256" key="1">
    <source>
        <dbReference type="SAM" id="MobiDB-lite"/>
    </source>
</evidence>
<evidence type="ECO:0000259" key="2">
    <source>
        <dbReference type="Pfam" id="PF10536"/>
    </source>
</evidence>
<gene>
    <name evidence="3" type="ORF">RJ640_004664</name>
</gene>
<dbReference type="InterPro" id="IPR044824">
    <property type="entry name" value="MAIN-like"/>
</dbReference>
<evidence type="ECO:0000313" key="3">
    <source>
        <dbReference type="EMBL" id="KAK2984839.1"/>
    </source>
</evidence>
<reference evidence="3" key="1">
    <citation type="submission" date="2022-12" db="EMBL/GenBank/DDBJ databases">
        <title>Draft genome assemblies for two species of Escallonia (Escalloniales).</title>
        <authorList>
            <person name="Chanderbali A."/>
            <person name="Dervinis C."/>
            <person name="Anghel I."/>
            <person name="Soltis D."/>
            <person name="Soltis P."/>
            <person name="Zapata F."/>
        </authorList>
    </citation>
    <scope>NUCLEOTIDE SEQUENCE</scope>
    <source>
        <strain evidence="3">UCBG92.1500</strain>
        <tissue evidence="3">Leaf</tissue>
    </source>
</reference>
<proteinExistence type="predicted"/>
<dbReference type="PANTHER" id="PTHR46033">
    <property type="entry name" value="PROTEIN MAIN-LIKE 2"/>
    <property type="match status" value="1"/>
</dbReference>
<organism evidence="3 4">
    <name type="scientific">Escallonia rubra</name>
    <dbReference type="NCBI Taxonomy" id="112253"/>
    <lineage>
        <taxon>Eukaryota</taxon>
        <taxon>Viridiplantae</taxon>
        <taxon>Streptophyta</taxon>
        <taxon>Embryophyta</taxon>
        <taxon>Tracheophyta</taxon>
        <taxon>Spermatophyta</taxon>
        <taxon>Magnoliopsida</taxon>
        <taxon>eudicotyledons</taxon>
        <taxon>Gunneridae</taxon>
        <taxon>Pentapetalae</taxon>
        <taxon>asterids</taxon>
        <taxon>campanulids</taxon>
        <taxon>Escalloniales</taxon>
        <taxon>Escalloniaceae</taxon>
        <taxon>Escallonia</taxon>
    </lineage>
</organism>
<dbReference type="InterPro" id="IPR019557">
    <property type="entry name" value="AminoTfrase-like_pln_mobile"/>
</dbReference>
<dbReference type="GO" id="GO:0010073">
    <property type="term" value="P:meristem maintenance"/>
    <property type="evidence" value="ECO:0007669"/>
    <property type="project" value="InterPro"/>
</dbReference>
<sequence length="666" mass="74489">MEDTVRDTIMEERDELMVSPTGGNPTLRIAHFLKPSATSLDEPLSGPPVCSISNHATVAEPSKWPLKVAFVGWRNPQNQWRKWVHHMHSLHQSTWKKAGIHEAVMNSTYKIPRNDSLVFGFAEKWCFETNTFVFPWGEATITLEDVMVLGGYSVLGDIISSPLETIEMENIHEKLIQAHQEVLRSKARKADQSTWLAKFVGSGSEIEHEAFLALWLSRYVIPSSSAMTVARIVFPIAVRLARGTKVALGPAVLASIYRDLSLLKVTIVGSNNLGTSECEDNVSEVTALAPLQLVQTWIWERFPTLRPNTNLTVNDAPRMARWDKAKKVNLNLRNVRQAIHSASEHFLWRPYAMAASRSSSCKLYQEKAEWMPVGSGCGENLISLARCFRNSELVGLNCTKQYLPHRVAMQFGLDQDIPGHVLRAKQSRQTAWENYTRPIGDMKLYVPSRLFEADVTTRYLDWWKQSISGENHETEAVRIKKSNSSSSERTMLQVSNEKKADNDLLVPPGFRAKLDVGKVNTDDDDDDEDEDRQTIAKLVRNMRAENLKSSLSRENGKPSMGAQVQSLSSSTAEKGTIQKEKYLVKPVVNSIGRELAMEGSEEEAESGTVVRDKVSTDNKGKKSSLNTCETLGLDLEARISKLEYAVALLNAAKFGHGFGEKSRISS</sequence>
<feature type="compositionally biased region" description="Basic and acidic residues" evidence="1">
    <location>
        <begin position="610"/>
        <end position="620"/>
    </location>
</feature>
<feature type="region of interest" description="Disordered" evidence="1">
    <location>
        <begin position="540"/>
        <end position="572"/>
    </location>
</feature>